<dbReference type="EMBL" id="CP042436">
    <property type="protein sequence ID" value="QEC61822.1"/>
    <property type="molecule type" value="Genomic_DNA"/>
</dbReference>
<dbReference type="InterPro" id="IPR036206">
    <property type="entry name" value="ThiamineP_synth_sf"/>
</dbReference>
<dbReference type="GO" id="GO:0004789">
    <property type="term" value="F:thiamine-phosphate diphosphorylase activity"/>
    <property type="evidence" value="ECO:0007669"/>
    <property type="project" value="TreeGrafter"/>
</dbReference>
<comment type="pathway">
    <text evidence="1">Cofactor biosynthesis; thiamine diphosphate biosynthesis.</text>
</comment>
<evidence type="ECO:0000313" key="4">
    <source>
        <dbReference type="EMBL" id="QEC61822.1"/>
    </source>
</evidence>
<sequence>MKKYISKFHYLTQNLPNRSHADQAHIACGAGANWIQYRCLTKTDPELIAEINEVAAICDDWGATLILANHYHLLDRVDAQGVHIEDFDADLVSIRKHIGDDKTLGTSATNIESLLRVQATGVIDYCGYGPFAHTDTKPNDKPLLGFQGYRELQKHPVEIPVIAVGGVQLTDVEPLLETGVYGIAVSAAVNLAPNPATALRQFYKKIY</sequence>
<feature type="domain" description="Thiamine phosphate synthase/TenI" evidence="3">
    <location>
        <begin position="17"/>
        <end position="189"/>
    </location>
</feature>
<evidence type="ECO:0000259" key="3">
    <source>
        <dbReference type="Pfam" id="PF02581"/>
    </source>
</evidence>
<dbReference type="PANTHER" id="PTHR20857:SF15">
    <property type="entry name" value="THIAMINE-PHOSPHATE SYNTHASE"/>
    <property type="match status" value="1"/>
</dbReference>
<organism evidence="4 5">
    <name type="scientific">Mucilaginibacter ginsenosidivorans</name>
    <dbReference type="NCBI Taxonomy" id="398053"/>
    <lineage>
        <taxon>Bacteria</taxon>
        <taxon>Pseudomonadati</taxon>
        <taxon>Bacteroidota</taxon>
        <taxon>Sphingobacteriia</taxon>
        <taxon>Sphingobacteriales</taxon>
        <taxon>Sphingobacteriaceae</taxon>
        <taxon>Mucilaginibacter</taxon>
    </lineage>
</organism>
<keyword evidence="5" id="KW-1185">Reference proteome</keyword>
<dbReference type="SUPFAM" id="SSF51391">
    <property type="entry name" value="Thiamin phosphate synthase"/>
    <property type="match status" value="1"/>
</dbReference>
<dbReference type="CDD" id="cd00564">
    <property type="entry name" value="TMP_TenI"/>
    <property type="match status" value="1"/>
</dbReference>
<accession>A0A5B8USD4</accession>
<dbReference type="PANTHER" id="PTHR20857">
    <property type="entry name" value="THIAMINE-PHOSPHATE PYROPHOSPHORYLASE"/>
    <property type="match status" value="1"/>
</dbReference>
<gene>
    <name evidence="4" type="ORF">FRZ54_04215</name>
</gene>
<reference evidence="4 5" key="1">
    <citation type="journal article" date="2017" name="Curr. Microbiol.">
        <title>Mucilaginibacter ginsenosidivorans sp. nov., Isolated from Soil of Ginseng Field.</title>
        <authorList>
            <person name="Kim M.M."/>
            <person name="Siddiqi M.Z."/>
            <person name="Im W.T."/>
        </authorList>
    </citation>
    <scope>NUCLEOTIDE SEQUENCE [LARGE SCALE GENOMIC DNA]</scope>
    <source>
        <strain evidence="4 5">Gsoil 3017</strain>
    </source>
</reference>
<name>A0A5B8USD4_9SPHI</name>
<protein>
    <submittedName>
        <fullName evidence="4">Thiamine phosphate synthase</fullName>
    </submittedName>
</protein>
<dbReference type="AlphaFoldDB" id="A0A5B8USD4"/>
<dbReference type="KEGG" id="mgin:FRZ54_04215"/>
<evidence type="ECO:0000256" key="2">
    <source>
        <dbReference type="ARBA" id="ARBA00022977"/>
    </source>
</evidence>
<dbReference type="Gene3D" id="3.20.20.70">
    <property type="entry name" value="Aldolase class I"/>
    <property type="match status" value="1"/>
</dbReference>
<evidence type="ECO:0000256" key="1">
    <source>
        <dbReference type="ARBA" id="ARBA00004948"/>
    </source>
</evidence>
<dbReference type="Proteomes" id="UP000321479">
    <property type="component" value="Chromosome"/>
</dbReference>
<dbReference type="InterPro" id="IPR013785">
    <property type="entry name" value="Aldolase_TIM"/>
</dbReference>
<proteinExistence type="predicted"/>
<dbReference type="GO" id="GO:0009228">
    <property type="term" value="P:thiamine biosynthetic process"/>
    <property type="evidence" value="ECO:0007669"/>
    <property type="project" value="UniProtKB-KW"/>
</dbReference>
<dbReference type="RefSeq" id="WP_147030399.1">
    <property type="nucleotide sequence ID" value="NZ_CP042436.1"/>
</dbReference>
<evidence type="ECO:0000313" key="5">
    <source>
        <dbReference type="Proteomes" id="UP000321479"/>
    </source>
</evidence>
<keyword evidence="2" id="KW-0784">Thiamine biosynthesis</keyword>
<dbReference type="Pfam" id="PF02581">
    <property type="entry name" value="TMP-TENI"/>
    <property type="match status" value="1"/>
</dbReference>
<dbReference type="OrthoDB" id="9812206at2"/>
<dbReference type="GO" id="GO:0005737">
    <property type="term" value="C:cytoplasm"/>
    <property type="evidence" value="ECO:0007669"/>
    <property type="project" value="TreeGrafter"/>
</dbReference>
<dbReference type="InterPro" id="IPR022998">
    <property type="entry name" value="ThiamineP_synth_TenI"/>
</dbReference>